<dbReference type="EMBL" id="MQWB01000001">
    <property type="protein sequence ID" value="OZC02246.1"/>
    <property type="molecule type" value="Genomic_DNA"/>
</dbReference>
<dbReference type="Proteomes" id="UP000216446">
    <property type="component" value="Unassembled WGS sequence"/>
</dbReference>
<evidence type="ECO:0000313" key="2">
    <source>
        <dbReference type="EMBL" id="OZC02246.1"/>
    </source>
</evidence>
<dbReference type="RefSeq" id="WP_094546298.1">
    <property type="nucleotide sequence ID" value="NZ_MQWB01000001.1"/>
</dbReference>
<accession>A0A259TX25</accession>
<keyword evidence="3" id="KW-1185">Reference proteome</keyword>
<gene>
    <name evidence="2" type="ORF">BSZ36_04130</name>
</gene>
<feature type="compositionally biased region" description="Basic and acidic residues" evidence="1">
    <location>
        <begin position="55"/>
        <end position="78"/>
    </location>
</feature>
<protein>
    <submittedName>
        <fullName evidence="2">Uncharacterized protein</fullName>
    </submittedName>
</protein>
<sequence>MSDLSTKKDPLHLRDERPDYVQDNSGLGNEVDGDDDQSEEVQPSMNLVQDPGSSEIEKPTVHLDMDKVKKAESEGKGM</sequence>
<evidence type="ECO:0000313" key="3">
    <source>
        <dbReference type="Proteomes" id="UP000216446"/>
    </source>
</evidence>
<evidence type="ECO:0000256" key="1">
    <source>
        <dbReference type="SAM" id="MobiDB-lite"/>
    </source>
</evidence>
<feature type="region of interest" description="Disordered" evidence="1">
    <location>
        <begin position="1"/>
        <end position="78"/>
    </location>
</feature>
<dbReference type="AlphaFoldDB" id="A0A259TX25"/>
<dbReference type="InParanoid" id="A0A259TX25"/>
<reference evidence="2 3" key="1">
    <citation type="submission" date="2016-11" db="EMBL/GenBank/DDBJ databases">
        <title>Study of marine rhodopsin-containing bacteria.</title>
        <authorList>
            <person name="Yoshizawa S."/>
            <person name="Kumagai Y."/>
            <person name="Kogure K."/>
        </authorList>
    </citation>
    <scope>NUCLEOTIDE SEQUENCE [LARGE SCALE GENOMIC DNA]</scope>
    <source>
        <strain evidence="2 3">SG-29</strain>
    </source>
</reference>
<feature type="compositionally biased region" description="Basic and acidic residues" evidence="1">
    <location>
        <begin position="1"/>
        <end position="20"/>
    </location>
</feature>
<organism evidence="2 3">
    <name type="scientific">Rubricoccus marinus</name>
    <dbReference type="NCBI Taxonomy" id="716817"/>
    <lineage>
        <taxon>Bacteria</taxon>
        <taxon>Pseudomonadati</taxon>
        <taxon>Rhodothermota</taxon>
        <taxon>Rhodothermia</taxon>
        <taxon>Rhodothermales</taxon>
        <taxon>Rubricoccaceae</taxon>
        <taxon>Rubricoccus</taxon>
    </lineage>
</organism>
<comment type="caution">
    <text evidence="2">The sequence shown here is derived from an EMBL/GenBank/DDBJ whole genome shotgun (WGS) entry which is preliminary data.</text>
</comment>
<dbReference type="OrthoDB" id="1525169at2"/>
<proteinExistence type="predicted"/>
<name>A0A259TX25_9BACT</name>